<organism evidence="1 2">
    <name type="scientific">Colocasia esculenta</name>
    <name type="common">Wild taro</name>
    <name type="synonym">Arum esculentum</name>
    <dbReference type="NCBI Taxonomy" id="4460"/>
    <lineage>
        <taxon>Eukaryota</taxon>
        <taxon>Viridiplantae</taxon>
        <taxon>Streptophyta</taxon>
        <taxon>Embryophyta</taxon>
        <taxon>Tracheophyta</taxon>
        <taxon>Spermatophyta</taxon>
        <taxon>Magnoliopsida</taxon>
        <taxon>Liliopsida</taxon>
        <taxon>Araceae</taxon>
        <taxon>Aroideae</taxon>
        <taxon>Colocasieae</taxon>
        <taxon>Colocasia</taxon>
    </lineage>
</organism>
<dbReference type="Proteomes" id="UP000652761">
    <property type="component" value="Unassembled WGS sequence"/>
</dbReference>
<dbReference type="AlphaFoldDB" id="A0A843UXR5"/>
<evidence type="ECO:0000313" key="2">
    <source>
        <dbReference type="Proteomes" id="UP000652761"/>
    </source>
</evidence>
<sequence length="67" mass="7686">MTCEAHPFFFQVRECRGIHIPLVVLVSAVVESGPRHQQSKVLTLHRYDAAPNWATAEKRPLRPHLWG</sequence>
<proteinExistence type="predicted"/>
<accession>A0A843UXR5</accession>
<reference evidence="1" key="1">
    <citation type="submission" date="2017-07" db="EMBL/GenBank/DDBJ databases">
        <title>Taro Niue Genome Assembly and Annotation.</title>
        <authorList>
            <person name="Atibalentja N."/>
            <person name="Keating K."/>
            <person name="Fields C.J."/>
        </authorList>
    </citation>
    <scope>NUCLEOTIDE SEQUENCE</scope>
    <source>
        <strain evidence="1">Niue_2</strain>
        <tissue evidence="1">Leaf</tissue>
    </source>
</reference>
<comment type="caution">
    <text evidence="1">The sequence shown here is derived from an EMBL/GenBank/DDBJ whole genome shotgun (WGS) entry which is preliminary data.</text>
</comment>
<protein>
    <submittedName>
        <fullName evidence="1">Uncharacterized protein</fullName>
    </submittedName>
</protein>
<evidence type="ECO:0000313" key="1">
    <source>
        <dbReference type="EMBL" id="MQL88418.1"/>
    </source>
</evidence>
<keyword evidence="2" id="KW-1185">Reference proteome</keyword>
<name>A0A843UXR5_COLES</name>
<dbReference type="EMBL" id="NMUH01001055">
    <property type="protein sequence ID" value="MQL88418.1"/>
    <property type="molecule type" value="Genomic_DNA"/>
</dbReference>
<gene>
    <name evidence="1" type="ORF">Taro_020987</name>
</gene>